<evidence type="ECO:0000313" key="9">
    <source>
        <dbReference type="Proteomes" id="UP000274515"/>
    </source>
</evidence>
<dbReference type="InterPro" id="IPR013766">
    <property type="entry name" value="Thioredoxin_domain"/>
</dbReference>
<keyword evidence="5" id="KW-0676">Redox-active center</keyword>
<organism evidence="8 9">
    <name type="scientific">Saccharopolyspora rhizosphaerae</name>
    <dbReference type="NCBI Taxonomy" id="2492662"/>
    <lineage>
        <taxon>Bacteria</taxon>
        <taxon>Bacillati</taxon>
        <taxon>Actinomycetota</taxon>
        <taxon>Actinomycetes</taxon>
        <taxon>Pseudonocardiales</taxon>
        <taxon>Pseudonocardiaceae</taxon>
        <taxon>Saccharopolyspora</taxon>
    </lineage>
</organism>
<name>A0A3R8P2T9_9PSEU</name>
<dbReference type="InterPro" id="IPR036249">
    <property type="entry name" value="Thioredoxin-like_sf"/>
</dbReference>
<keyword evidence="6" id="KW-1133">Transmembrane helix</keyword>
<evidence type="ECO:0000256" key="6">
    <source>
        <dbReference type="SAM" id="Phobius"/>
    </source>
</evidence>
<keyword evidence="6" id="KW-0472">Membrane</keyword>
<dbReference type="OrthoDB" id="117402at2"/>
<dbReference type="Gene3D" id="3.40.30.10">
    <property type="entry name" value="Glutaredoxin"/>
    <property type="match status" value="1"/>
</dbReference>
<comment type="caution">
    <text evidence="8">The sequence shown here is derived from an EMBL/GenBank/DDBJ whole genome shotgun (WGS) entry which is preliminary data.</text>
</comment>
<keyword evidence="4" id="KW-1015">Disulfide bond</keyword>
<keyword evidence="6" id="KW-0812">Transmembrane</keyword>
<accession>A0A3R8P2T9</accession>
<evidence type="ECO:0000256" key="2">
    <source>
        <dbReference type="ARBA" id="ARBA00022729"/>
    </source>
</evidence>
<reference evidence="8 9" key="1">
    <citation type="submission" date="2018-11" db="EMBL/GenBank/DDBJ databases">
        <title>Saccharopolyspora rhizosphaerae sp. nov., an actinomycete isolated from rhizosphere soil in Thailand.</title>
        <authorList>
            <person name="Intra B."/>
            <person name="Euanorasetr J."/>
            <person name="Take A."/>
            <person name="Inahashi Y."/>
            <person name="Mori M."/>
            <person name="Panbangred W."/>
            <person name="Matsumoto A."/>
        </authorList>
    </citation>
    <scope>NUCLEOTIDE SEQUENCE [LARGE SCALE GENOMIC DNA]</scope>
    <source>
        <strain evidence="8 9">H219</strain>
    </source>
</reference>
<evidence type="ECO:0000256" key="1">
    <source>
        <dbReference type="ARBA" id="ARBA00005791"/>
    </source>
</evidence>
<dbReference type="PROSITE" id="PS51352">
    <property type="entry name" value="THIOREDOXIN_2"/>
    <property type="match status" value="1"/>
</dbReference>
<dbReference type="PANTHER" id="PTHR13887:SF14">
    <property type="entry name" value="DISULFIDE BOND FORMATION PROTEIN D"/>
    <property type="match status" value="1"/>
</dbReference>
<feature type="domain" description="Thioredoxin" evidence="7">
    <location>
        <begin position="46"/>
        <end position="247"/>
    </location>
</feature>
<evidence type="ECO:0000313" key="8">
    <source>
        <dbReference type="EMBL" id="RRO18368.1"/>
    </source>
</evidence>
<evidence type="ECO:0000256" key="4">
    <source>
        <dbReference type="ARBA" id="ARBA00023157"/>
    </source>
</evidence>
<evidence type="ECO:0000256" key="3">
    <source>
        <dbReference type="ARBA" id="ARBA00023002"/>
    </source>
</evidence>
<evidence type="ECO:0000259" key="7">
    <source>
        <dbReference type="PROSITE" id="PS51352"/>
    </source>
</evidence>
<dbReference type="SUPFAM" id="SSF52833">
    <property type="entry name" value="Thioredoxin-like"/>
    <property type="match status" value="1"/>
</dbReference>
<dbReference type="EMBL" id="RSAA01000007">
    <property type="protein sequence ID" value="RRO18368.1"/>
    <property type="molecule type" value="Genomic_DNA"/>
</dbReference>
<keyword evidence="3" id="KW-0560">Oxidoreductase</keyword>
<dbReference type="InterPro" id="IPR012336">
    <property type="entry name" value="Thioredoxin-like_fold"/>
</dbReference>
<dbReference type="PANTHER" id="PTHR13887">
    <property type="entry name" value="GLUTATHIONE S-TRANSFERASE KAPPA"/>
    <property type="match status" value="1"/>
</dbReference>
<comment type="similarity">
    <text evidence="1">Belongs to the thioredoxin family. DsbA subfamily.</text>
</comment>
<gene>
    <name evidence="8" type="ORF">EIL87_09085</name>
</gene>
<proteinExistence type="inferred from homology"/>
<dbReference type="RefSeq" id="WP_125089717.1">
    <property type="nucleotide sequence ID" value="NZ_RSAA01000007.1"/>
</dbReference>
<evidence type="ECO:0000256" key="5">
    <source>
        <dbReference type="ARBA" id="ARBA00023284"/>
    </source>
</evidence>
<keyword evidence="2" id="KW-0732">Signal</keyword>
<sequence>MPKNQNLVTQKSGLSTNIILTIVVVVVAVVVIGGVLLFNRGGDGGGDTGGSQPAVAAEVLRKPDSHVLTEAPDGKLTVVEFVDFQCPVCQKYYSGFMRNIEDEYAGRITFITRNYPLEMHPLSQQAARAAEAAAFQGKYKEMYHALFDNWAQWAADGQQYASDEAKAKAQFEQYAQQIGLDVNRFKQDMVSPKVQAKIDQDVADGGAAGVGSTPTIFLNGRQFDPGNVQSYAEIGPKLREQLDQELAK</sequence>
<feature type="transmembrane region" description="Helical" evidence="6">
    <location>
        <begin position="18"/>
        <end position="38"/>
    </location>
</feature>
<keyword evidence="9" id="KW-1185">Reference proteome</keyword>
<dbReference type="GO" id="GO:0016491">
    <property type="term" value="F:oxidoreductase activity"/>
    <property type="evidence" value="ECO:0007669"/>
    <property type="project" value="UniProtKB-KW"/>
</dbReference>
<protein>
    <submittedName>
        <fullName evidence="8">Thioredoxin</fullName>
    </submittedName>
</protein>
<dbReference type="AlphaFoldDB" id="A0A3R8P2T9"/>
<dbReference type="Proteomes" id="UP000274515">
    <property type="component" value="Unassembled WGS sequence"/>
</dbReference>
<dbReference type="Pfam" id="PF13462">
    <property type="entry name" value="Thioredoxin_4"/>
    <property type="match status" value="1"/>
</dbReference>